<dbReference type="AlphaFoldDB" id="L2F7T3"/>
<name>L2F7T3_9GAMM</name>
<dbReference type="InterPro" id="IPR027961">
    <property type="entry name" value="DUF4442"/>
</dbReference>
<evidence type="ECO:0000313" key="1">
    <source>
        <dbReference type="EMBL" id="ELA09077.1"/>
    </source>
</evidence>
<proteinExistence type="predicted"/>
<evidence type="ECO:0008006" key="3">
    <source>
        <dbReference type="Google" id="ProtNLM"/>
    </source>
</evidence>
<dbReference type="Pfam" id="PF14539">
    <property type="entry name" value="DUF4442"/>
    <property type="match status" value="1"/>
</dbReference>
<sequence length="176" mass="19874">MSFVKNLTKIAGEKLNLWQKPRLLAKLFGLYAPYLGAGVRVDNIDFANHRISVSMPLTKFNQNIVGTQFGGSLYSMTDPFFMALLMNALGNEYVVWDKSASIDFIKPGTTKVTADIWVSCEEIATIKELTKDGNAVFRDYVVAIKDEHGDIVAKVDKKLYIRLRKFSKSKDINPRF</sequence>
<dbReference type="OrthoDB" id="9814774at2"/>
<accession>L2F7T3</accession>
<dbReference type="eggNOG" id="COG2050">
    <property type="taxonomic scope" value="Bacteria"/>
</dbReference>
<dbReference type="PATRIC" id="fig|1230338.3.peg.369"/>
<reference evidence="1 2" key="1">
    <citation type="journal article" date="2013" name="Genome Announc.">
        <title>Genome Sequence of Moraxella macacae 0408225, a Novel Bacterial Species Isolated from a Cynomolgus Macaque with Epistaxis.</title>
        <authorList>
            <person name="Ladner J.T."/>
            <person name="Whitehouse C.A."/>
            <person name="Koroleva G.I."/>
            <person name="Palacios G.F."/>
        </authorList>
    </citation>
    <scope>NUCLEOTIDE SEQUENCE [LARGE SCALE GENOMIC DNA]</scope>
    <source>
        <strain evidence="1 2">0408225</strain>
    </source>
</reference>
<evidence type="ECO:0000313" key="2">
    <source>
        <dbReference type="Proteomes" id="UP000023795"/>
    </source>
</evidence>
<dbReference type="Gene3D" id="3.10.129.10">
    <property type="entry name" value="Hotdog Thioesterase"/>
    <property type="match status" value="1"/>
</dbReference>
<keyword evidence="2" id="KW-1185">Reference proteome</keyword>
<protein>
    <recommendedName>
        <fullName evidence="3">DUF4442 domain-containing protein</fullName>
    </recommendedName>
</protein>
<dbReference type="Proteomes" id="UP000023795">
    <property type="component" value="Unassembled WGS sequence"/>
</dbReference>
<comment type="caution">
    <text evidence="1">The sequence shown here is derived from an EMBL/GenBank/DDBJ whole genome shotgun (WGS) entry which is preliminary data.</text>
</comment>
<gene>
    <name evidence="1" type="ORF">MOMA_01670</name>
</gene>
<dbReference type="InterPro" id="IPR029069">
    <property type="entry name" value="HotDog_dom_sf"/>
</dbReference>
<dbReference type="STRING" id="1230338.MOMA_01670"/>
<organism evidence="1 2">
    <name type="scientific">Moraxella macacae 0408225</name>
    <dbReference type="NCBI Taxonomy" id="1230338"/>
    <lineage>
        <taxon>Bacteria</taxon>
        <taxon>Pseudomonadati</taxon>
        <taxon>Pseudomonadota</taxon>
        <taxon>Gammaproteobacteria</taxon>
        <taxon>Moraxellales</taxon>
        <taxon>Moraxellaceae</taxon>
        <taxon>Moraxella</taxon>
    </lineage>
</organism>
<dbReference type="RefSeq" id="WP_009766897.1">
    <property type="nucleotide sequence ID" value="NZ_ANIN01000001.1"/>
</dbReference>
<dbReference type="SUPFAM" id="SSF54637">
    <property type="entry name" value="Thioesterase/thiol ester dehydrase-isomerase"/>
    <property type="match status" value="1"/>
</dbReference>
<dbReference type="EMBL" id="ANIN01000001">
    <property type="protein sequence ID" value="ELA09077.1"/>
    <property type="molecule type" value="Genomic_DNA"/>
</dbReference>